<sequence length="159" mass="19407">MINIYNIKTIRKTVPIYKKIDPIQLMNWIKTFSRICNLKFTCQIITKNSDNKWLFQYKANKEIYITLCFCDMNNDPYPYIIIDDFIFPKKYREDLLDKKILKTIIQHVKNLDFEILIFNIKEYHQIELCKKNGFKKMNIHKMTMSLKPKFIHTYKTYNT</sequence>
<proteinExistence type="predicted"/>
<evidence type="ECO:0008006" key="3">
    <source>
        <dbReference type="Google" id="ProtNLM"/>
    </source>
</evidence>
<dbReference type="Proteomes" id="UP000886818">
    <property type="component" value="Chromosome"/>
</dbReference>
<name>A0ABX8R9R8_9CLOT</name>
<dbReference type="EMBL" id="CP078093">
    <property type="protein sequence ID" value="QXM05789.1"/>
    <property type="molecule type" value="Genomic_DNA"/>
</dbReference>
<reference evidence="1" key="1">
    <citation type="submission" date="2021-07" db="EMBL/GenBank/DDBJ databases">
        <title>Complete genome sequence of Crassaminicella sp. 143-21, isolated from a deep-sea hydrothermal vent.</title>
        <authorList>
            <person name="Li X."/>
        </authorList>
    </citation>
    <scope>NUCLEOTIDE SEQUENCE</scope>
    <source>
        <strain evidence="1">143-21</strain>
    </source>
</reference>
<accession>A0ABX8R9R8</accession>
<keyword evidence="2" id="KW-1185">Reference proteome</keyword>
<protein>
    <recommendedName>
        <fullName evidence="3">N-acetyltransferase domain-containing protein</fullName>
    </recommendedName>
</protein>
<dbReference type="RefSeq" id="WP_218282487.1">
    <property type="nucleotide sequence ID" value="NZ_CP078093.1"/>
</dbReference>
<organism evidence="1 2">
    <name type="scientific">Crassaminicella indica</name>
    <dbReference type="NCBI Taxonomy" id="2855394"/>
    <lineage>
        <taxon>Bacteria</taxon>
        <taxon>Bacillati</taxon>
        <taxon>Bacillota</taxon>
        <taxon>Clostridia</taxon>
        <taxon>Eubacteriales</taxon>
        <taxon>Clostridiaceae</taxon>
        <taxon>Crassaminicella</taxon>
    </lineage>
</organism>
<evidence type="ECO:0000313" key="2">
    <source>
        <dbReference type="Proteomes" id="UP000886818"/>
    </source>
</evidence>
<gene>
    <name evidence="1" type="ORF">KVH43_10530</name>
</gene>
<evidence type="ECO:0000313" key="1">
    <source>
        <dbReference type="EMBL" id="QXM05789.1"/>
    </source>
</evidence>